<dbReference type="OrthoDB" id="43122at2759"/>
<feature type="region of interest" description="Disordered" evidence="1">
    <location>
        <begin position="1"/>
        <end position="311"/>
    </location>
</feature>
<evidence type="ECO:0000313" key="3">
    <source>
        <dbReference type="Proteomes" id="UP000800097"/>
    </source>
</evidence>
<dbReference type="InterPro" id="IPR029071">
    <property type="entry name" value="Ubiquitin-like_domsf"/>
</dbReference>
<feature type="compositionally biased region" description="Basic and acidic residues" evidence="1">
    <location>
        <begin position="547"/>
        <end position="558"/>
    </location>
</feature>
<feature type="compositionally biased region" description="Basic and acidic residues" evidence="1">
    <location>
        <begin position="224"/>
        <end position="236"/>
    </location>
</feature>
<name>A0A6A6JJQ5_WESOR</name>
<dbReference type="PANTHER" id="PTHR38700">
    <property type="entry name" value="YALI0E22418P"/>
    <property type="match status" value="1"/>
</dbReference>
<dbReference type="SUPFAM" id="SSF54236">
    <property type="entry name" value="Ubiquitin-like"/>
    <property type="match status" value="1"/>
</dbReference>
<gene>
    <name evidence="2" type="ORF">EI97DRAFT_442432</name>
</gene>
<organism evidence="2 3">
    <name type="scientific">Westerdykella ornata</name>
    <dbReference type="NCBI Taxonomy" id="318751"/>
    <lineage>
        <taxon>Eukaryota</taxon>
        <taxon>Fungi</taxon>
        <taxon>Dikarya</taxon>
        <taxon>Ascomycota</taxon>
        <taxon>Pezizomycotina</taxon>
        <taxon>Dothideomycetes</taxon>
        <taxon>Pleosporomycetidae</taxon>
        <taxon>Pleosporales</taxon>
        <taxon>Sporormiaceae</taxon>
        <taxon>Westerdykella</taxon>
    </lineage>
</organism>
<dbReference type="EMBL" id="ML986493">
    <property type="protein sequence ID" value="KAF2276494.1"/>
    <property type="molecule type" value="Genomic_DNA"/>
</dbReference>
<feature type="region of interest" description="Disordered" evidence="1">
    <location>
        <begin position="547"/>
        <end position="582"/>
    </location>
</feature>
<accession>A0A6A6JJQ5</accession>
<feature type="compositionally biased region" description="Low complexity" evidence="1">
    <location>
        <begin position="1"/>
        <end position="17"/>
    </location>
</feature>
<dbReference type="PANTHER" id="PTHR38700:SF1">
    <property type="entry name" value="PH DOMAIN-CONTAINING PROTEIN"/>
    <property type="match status" value="1"/>
</dbReference>
<reference evidence="2" key="1">
    <citation type="journal article" date="2020" name="Stud. Mycol.">
        <title>101 Dothideomycetes genomes: a test case for predicting lifestyles and emergence of pathogens.</title>
        <authorList>
            <person name="Haridas S."/>
            <person name="Albert R."/>
            <person name="Binder M."/>
            <person name="Bloem J."/>
            <person name="Labutti K."/>
            <person name="Salamov A."/>
            <person name="Andreopoulos B."/>
            <person name="Baker S."/>
            <person name="Barry K."/>
            <person name="Bills G."/>
            <person name="Bluhm B."/>
            <person name="Cannon C."/>
            <person name="Castanera R."/>
            <person name="Culley D."/>
            <person name="Daum C."/>
            <person name="Ezra D."/>
            <person name="Gonzalez J."/>
            <person name="Henrissat B."/>
            <person name="Kuo A."/>
            <person name="Liang C."/>
            <person name="Lipzen A."/>
            <person name="Lutzoni F."/>
            <person name="Magnuson J."/>
            <person name="Mondo S."/>
            <person name="Nolan M."/>
            <person name="Ohm R."/>
            <person name="Pangilinan J."/>
            <person name="Park H.-J."/>
            <person name="Ramirez L."/>
            <person name="Alfaro M."/>
            <person name="Sun H."/>
            <person name="Tritt A."/>
            <person name="Yoshinaga Y."/>
            <person name="Zwiers L.-H."/>
            <person name="Turgeon B."/>
            <person name="Goodwin S."/>
            <person name="Spatafora J."/>
            <person name="Crous P."/>
            <person name="Grigoriev I."/>
        </authorList>
    </citation>
    <scope>NUCLEOTIDE SEQUENCE</scope>
    <source>
        <strain evidence="2">CBS 379.55</strain>
    </source>
</reference>
<keyword evidence="3" id="KW-1185">Reference proteome</keyword>
<evidence type="ECO:0000313" key="2">
    <source>
        <dbReference type="EMBL" id="KAF2276494.1"/>
    </source>
</evidence>
<feature type="compositionally biased region" description="Basic and acidic residues" evidence="1">
    <location>
        <begin position="161"/>
        <end position="213"/>
    </location>
</feature>
<sequence length="923" mass="102591">MAATTETAAPEAVAATPKFSRYRSVRRGQQEQTQHHSQTQRKETQDNPHSIPIPPVPAIPQMPSSEFQRDAPVSRSMSRYHRRPTVSHGSAQKPQMAPLAAAAPVSAAPSNARSRAQGSAQYTASNSRVNEPAPLPNTSRPRREESPLVSAPVGREPSQAARDEAKQLMEQEAERQRRMQEKLKAQKRAMLEIQEREAEAAQREHRMKDEQELQRQVQQAESAARFKKEEEEEVHRARLRKKAPEAQQTRSPPTSPQRHGLHLFGRRRKEDTPSSPETQTQIEQQRLRSDSSDREFNTIRPGGGGAVPGIDAPVSAINAEDDRRVLVVRNKQEILLPVTVDTTALDLIKSAANCLTEPINVRTATLLENYQKVGVTRPLRNYESVRDVLNSWDDNRSNFFKIVDAPFEGIDQDELLVLGVPAKKASLRCWMYYSSKPGKWSKRFVTLSEEGQLSMAKNMDGKDSQNICHLTDFDIYSPTERKLSKVKPPKKICYAVKSQQRSNIYMDETRFVHFFCSNDRDVASEFYKKIQGWRSWYLVHVLGEGRKERKPVAEESKPTSRNVSGDSQRALGPTHARNPSVSSHYQLGSFLPLLDLDQFSTDRKDGDGYQPAPVPEAPAAPHARLDSKTMHARKMSMRTKGPPPLSYHLGTFGQDSAAPHHPPKEEHTSRSNTFSETESDTFAPEGLLGRKYSERRRALQESEAKKAADPFTEGPSLINNSQTWTSPSAGNENGLARQSSVRSHHRRTSSDMQRSMSTRNRPKPLVDLAPQYKEPPQHARKGKGFHPEGNAGPLVENATSPEEAIKLPPSTTFRAPAPARPAYERTKSLKGRGEGLAAYTVNKHSGAPEDDSIAFTGGLLARTGFSQGRTAVGHGVMDGSKAQGPMLDLREPSKFVSGSLLASVERQHGGPGPANKRHSVDLG</sequence>
<protein>
    <submittedName>
        <fullName evidence="2">Uncharacterized protein</fullName>
    </submittedName>
</protein>
<feature type="compositionally biased region" description="Polar residues" evidence="1">
    <location>
        <begin position="117"/>
        <end position="129"/>
    </location>
</feature>
<feature type="region of interest" description="Disordered" evidence="1">
    <location>
        <begin position="902"/>
        <end position="923"/>
    </location>
</feature>
<feature type="compositionally biased region" description="Low complexity" evidence="1">
    <location>
        <begin position="97"/>
        <end position="116"/>
    </location>
</feature>
<dbReference type="AlphaFoldDB" id="A0A6A6JJQ5"/>
<proteinExistence type="predicted"/>
<evidence type="ECO:0000256" key="1">
    <source>
        <dbReference type="SAM" id="MobiDB-lite"/>
    </source>
</evidence>
<dbReference type="GeneID" id="54552931"/>
<dbReference type="InterPro" id="IPR011993">
    <property type="entry name" value="PH-like_dom_sf"/>
</dbReference>
<dbReference type="Proteomes" id="UP000800097">
    <property type="component" value="Unassembled WGS sequence"/>
</dbReference>
<feature type="compositionally biased region" description="Pro residues" evidence="1">
    <location>
        <begin position="51"/>
        <end position="60"/>
    </location>
</feature>
<dbReference type="Gene3D" id="2.30.29.30">
    <property type="entry name" value="Pleckstrin-homology domain (PH domain)/Phosphotyrosine-binding domain (PTB)"/>
    <property type="match status" value="1"/>
</dbReference>
<dbReference type="RefSeq" id="XP_033654033.1">
    <property type="nucleotide sequence ID" value="XM_033799756.1"/>
</dbReference>
<feature type="compositionally biased region" description="Basic and acidic residues" evidence="1">
    <location>
        <begin position="691"/>
        <end position="708"/>
    </location>
</feature>
<feature type="compositionally biased region" description="Polar residues" evidence="1">
    <location>
        <begin position="717"/>
        <end position="731"/>
    </location>
</feature>
<feature type="compositionally biased region" description="Basic and acidic residues" evidence="1">
    <location>
        <begin position="285"/>
        <end position="297"/>
    </location>
</feature>
<feature type="compositionally biased region" description="Polar residues" evidence="1">
    <location>
        <begin position="273"/>
        <end position="284"/>
    </location>
</feature>
<feature type="region of interest" description="Disordered" evidence="1">
    <location>
        <begin position="601"/>
        <end position="796"/>
    </location>
</feature>